<gene>
    <name evidence="2" type="ORF">CMC5_072450</name>
</gene>
<evidence type="ECO:0000313" key="3">
    <source>
        <dbReference type="Proteomes" id="UP000067626"/>
    </source>
</evidence>
<organism evidence="2 3">
    <name type="scientific">Chondromyces crocatus</name>
    <dbReference type="NCBI Taxonomy" id="52"/>
    <lineage>
        <taxon>Bacteria</taxon>
        <taxon>Pseudomonadati</taxon>
        <taxon>Myxococcota</taxon>
        <taxon>Polyangia</taxon>
        <taxon>Polyangiales</taxon>
        <taxon>Polyangiaceae</taxon>
        <taxon>Chondromyces</taxon>
    </lineage>
</organism>
<reference evidence="2 3" key="1">
    <citation type="submission" date="2015-07" db="EMBL/GenBank/DDBJ databases">
        <title>Genome analysis of myxobacterium Chondromyces crocatus Cm c5 reveals a high potential for natural compound synthesis and the genetic basis for the loss of fruiting body formation.</title>
        <authorList>
            <person name="Zaburannyi N."/>
            <person name="Bunk B."/>
            <person name="Maier J."/>
            <person name="Overmann J."/>
            <person name="Mueller R."/>
        </authorList>
    </citation>
    <scope>NUCLEOTIDE SEQUENCE [LARGE SCALE GENOMIC DNA]</scope>
    <source>
        <strain evidence="2 3">Cm c5</strain>
    </source>
</reference>
<dbReference type="AlphaFoldDB" id="A0A0K1EQW7"/>
<evidence type="ECO:0000313" key="2">
    <source>
        <dbReference type="EMBL" id="AKT43018.1"/>
    </source>
</evidence>
<dbReference type="KEGG" id="ccro:CMC5_072450"/>
<dbReference type="EMBL" id="CP012159">
    <property type="protein sequence ID" value="AKT43018.1"/>
    <property type="molecule type" value="Genomic_DNA"/>
</dbReference>
<name>A0A0K1EQW7_CHOCO</name>
<dbReference type="STRING" id="52.CMC5_072450"/>
<proteinExistence type="predicted"/>
<dbReference type="RefSeq" id="WP_050434555.1">
    <property type="nucleotide sequence ID" value="NZ_CP012159.1"/>
</dbReference>
<dbReference type="Proteomes" id="UP000067626">
    <property type="component" value="Chromosome"/>
</dbReference>
<sequence length="424" mass="44693">MQKVQLSRPSSAHSLWLKGASALLLVGSVAMGCVSPIEGLPDDGGGAGKPTDPDTGTGAGKPVEVDTLDEAKDYYFKVDPLFSSTCGSCHGNAALQQALFLEGTTKEARYERVKSWDKFVRKNWETSTLLTYPHEGAAHPSTGSLHSGTNFEKAAPSLEADLAAWLQAESSLIVESTNPLGPGTEPFAPIMGVNAIYLDEIDSQLYGVTLTFTAYEEGGFLYIKDFRAYTSTVTGVTLVDPAFAVYPAGKPAVKDRSNVGLKKDIPAGSVEPIGNEIGLGDWVPGAMLALYFTDVKPYTAGTIDEGGCEDLEAFTGGVGGQPAAAEQFRLGCGACHGNGTNNRAFSAIDMRGLTSGAPTGPKDACGQIRIRVAGDFENPNNSLIFRNTDPGNNANHPFKFGNAGAFNTFRNSVTAWMQVEAAAQ</sequence>
<protein>
    <submittedName>
        <fullName evidence="2">Uncharacterized protein</fullName>
    </submittedName>
</protein>
<dbReference type="OrthoDB" id="5488349at2"/>
<keyword evidence="3" id="KW-1185">Reference proteome</keyword>
<dbReference type="PROSITE" id="PS51257">
    <property type="entry name" value="PROKAR_LIPOPROTEIN"/>
    <property type="match status" value="1"/>
</dbReference>
<accession>A0A0K1EQW7</accession>
<feature type="region of interest" description="Disordered" evidence="1">
    <location>
        <begin position="39"/>
        <end position="62"/>
    </location>
</feature>
<evidence type="ECO:0000256" key="1">
    <source>
        <dbReference type="SAM" id="MobiDB-lite"/>
    </source>
</evidence>